<feature type="transmembrane region" description="Helical" evidence="6">
    <location>
        <begin position="89"/>
        <end position="109"/>
    </location>
</feature>
<sequence>MSPVQPRLLIAVLAALLAGLLLTALASREPVHAYLSLLTGALPQPHWDPAQGWQVRRLARFGTVLEDAVTLTFLGLAVALPFRARQFSLGADGQMFLGALAAAAVSLYLGGPAWLVLPAAALAAMLAGFAWGLLPGLLKARHGANEMVSSLMLNLIAIEFYRLAITRWLCDPAAGFLVTPMLPAAATFAPLLAHTNVTPLLFAAPLAAYAAWLLLARTTAGYEIRLTGAAPAFARQAGLPVGRAVALSMAAGGAFAGLAGLHIGNGLLKRLPVDLAPGLGYDGLLVALLARNDPRAVPWAALFYAYLRTGAQAMERGSDVSREMVLVIQALIILFVVADRLLPRRLELALRRRRGEGQ</sequence>
<keyword evidence="8" id="KW-1185">Reference proteome</keyword>
<feature type="transmembrane region" description="Helical" evidence="6">
    <location>
        <begin position="61"/>
        <end position="82"/>
    </location>
</feature>
<reference evidence="8" key="1">
    <citation type="submission" date="2016-10" db="EMBL/GenBank/DDBJ databases">
        <authorList>
            <person name="Varghese N."/>
            <person name="Submissions S."/>
        </authorList>
    </citation>
    <scope>NUCLEOTIDE SEQUENCE [LARGE SCALE GENOMIC DNA]</scope>
    <source>
        <strain evidence="8">CGMCC 1.11014</strain>
    </source>
</reference>
<evidence type="ECO:0000256" key="2">
    <source>
        <dbReference type="ARBA" id="ARBA00022475"/>
    </source>
</evidence>
<dbReference type="PANTHER" id="PTHR47089">
    <property type="entry name" value="ABC TRANSPORTER, PERMEASE PROTEIN"/>
    <property type="match status" value="1"/>
</dbReference>
<feature type="transmembrane region" description="Helical" evidence="6">
    <location>
        <begin position="189"/>
        <end position="215"/>
    </location>
</feature>
<feature type="transmembrane region" description="Helical" evidence="6">
    <location>
        <begin position="115"/>
        <end position="138"/>
    </location>
</feature>
<keyword evidence="5 6" id="KW-0472">Membrane</keyword>
<dbReference type="PANTHER" id="PTHR47089:SF1">
    <property type="entry name" value="GUANOSINE ABC TRANSPORTER PERMEASE PROTEIN NUPP"/>
    <property type="match status" value="1"/>
</dbReference>
<evidence type="ECO:0000256" key="3">
    <source>
        <dbReference type="ARBA" id="ARBA00022692"/>
    </source>
</evidence>
<evidence type="ECO:0000256" key="4">
    <source>
        <dbReference type="ARBA" id="ARBA00022989"/>
    </source>
</evidence>
<feature type="transmembrane region" description="Helical" evidence="6">
    <location>
        <begin position="244"/>
        <end position="263"/>
    </location>
</feature>
<evidence type="ECO:0000313" key="8">
    <source>
        <dbReference type="Proteomes" id="UP000199391"/>
    </source>
</evidence>
<organism evidence="7 8">
    <name type="scientific">Pseudoduganella namucuonensis</name>
    <dbReference type="NCBI Taxonomy" id="1035707"/>
    <lineage>
        <taxon>Bacteria</taxon>
        <taxon>Pseudomonadati</taxon>
        <taxon>Pseudomonadota</taxon>
        <taxon>Betaproteobacteria</taxon>
        <taxon>Burkholderiales</taxon>
        <taxon>Oxalobacteraceae</taxon>
        <taxon>Telluria group</taxon>
        <taxon>Pseudoduganella</taxon>
    </lineage>
</organism>
<dbReference type="GO" id="GO:0022857">
    <property type="term" value="F:transmembrane transporter activity"/>
    <property type="evidence" value="ECO:0007669"/>
    <property type="project" value="InterPro"/>
</dbReference>
<dbReference type="CDD" id="cd06580">
    <property type="entry name" value="TM_PBP1_transp_TpRbsC_like"/>
    <property type="match status" value="1"/>
</dbReference>
<dbReference type="OrthoDB" id="9809785at2"/>
<dbReference type="RefSeq" id="WP_093556738.1">
    <property type="nucleotide sequence ID" value="NZ_FPBO01000015.1"/>
</dbReference>
<keyword evidence="4 6" id="KW-1133">Transmembrane helix</keyword>
<comment type="subcellular location">
    <subcellularLocation>
        <location evidence="1">Cell membrane</location>
        <topology evidence="1">Multi-pass membrane protein</topology>
    </subcellularLocation>
</comment>
<gene>
    <name evidence="7" type="ORF">SAMN05216552_1015107</name>
</gene>
<feature type="transmembrane region" description="Helical" evidence="6">
    <location>
        <begin position="324"/>
        <end position="342"/>
    </location>
</feature>
<evidence type="ECO:0000256" key="6">
    <source>
        <dbReference type="SAM" id="Phobius"/>
    </source>
</evidence>
<dbReference type="Proteomes" id="UP000199391">
    <property type="component" value="Unassembled WGS sequence"/>
</dbReference>
<dbReference type="GO" id="GO:0005886">
    <property type="term" value="C:plasma membrane"/>
    <property type="evidence" value="ECO:0007669"/>
    <property type="project" value="UniProtKB-SubCell"/>
</dbReference>
<accession>A0A1I7K8Z9</accession>
<evidence type="ECO:0000256" key="1">
    <source>
        <dbReference type="ARBA" id="ARBA00004651"/>
    </source>
</evidence>
<dbReference type="STRING" id="1035707.SAMN05216552_1015107"/>
<keyword evidence="3 6" id="KW-0812">Transmembrane</keyword>
<dbReference type="EMBL" id="FPBO01000015">
    <property type="protein sequence ID" value="SFU93845.1"/>
    <property type="molecule type" value="Genomic_DNA"/>
</dbReference>
<name>A0A1I7K8Z9_9BURK</name>
<keyword evidence="2" id="KW-1003">Cell membrane</keyword>
<protein>
    <submittedName>
        <fullName evidence="7">Nucleoside ABC transporter membrane protein</fullName>
    </submittedName>
</protein>
<dbReference type="InterPro" id="IPR001851">
    <property type="entry name" value="ABC_transp_permease"/>
</dbReference>
<proteinExistence type="predicted"/>
<dbReference type="AlphaFoldDB" id="A0A1I7K8Z9"/>
<evidence type="ECO:0000256" key="5">
    <source>
        <dbReference type="ARBA" id="ARBA00023136"/>
    </source>
</evidence>
<evidence type="ECO:0000313" key="7">
    <source>
        <dbReference type="EMBL" id="SFU93845.1"/>
    </source>
</evidence>
<dbReference type="Pfam" id="PF02653">
    <property type="entry name" value="BPD_transp_2"/>
    <property type="match status" value="1"/>
</dbReference>